<name>A0A6L2JM86_TANCI</name>
<dbReference type="InterPro" id="IPR036397">
    <property type="entry name" value="RNaseH_sf"/>
</dbReference>
<comment type="caution">
    <text evidence="3">The sequence shown here is derived from an EMBL/GenBank/DDBJ whole genome shotgun (WGS) entry which is preliminary data.</text>
</comment>
<reference evidence="3" key="1">
    <citation type="journal article" date="2019" name="Sci. Rep.">
        <title>Draft genome of Tanacetum cinerariifolium, the natural source of mosquito coil.</title>
        <authorList>
            <person name="Yamashiro T."/>
            <person name="Shiraishi A."/>
            <person name="Satake H."/>
            <person name="Nakayama K."/>
        </authorList>
    </citation>
    <scope>NUCLEOTIDE SEQUENCE</scope>
</reference>
<dbReference type="GO" id="GO:0003676">
    <property type="term" value="F:nucleic acid binding"/>
    <property type="evidence" value="ECO:0007669"/>
    <property type="project" value="InterPro"/>
</dbReference>
<organism evidence="3">
    <name type="scientific">Tanacetum cinerariifolium</name>
    <name type="common">Dalmatian daisy</name>
    <name type="synonym">Chrysanthemum cinerariifolium</name>
    <dbReference type="NCBI Taxonomy" id="118510"/>
    <lineage>
        <taxon>Eukaryota</taxon>
        <taxon>Viridiplantae</taxon>
        <taxon>Streptophyta</taxon>
        <taxon>Embryophyta</taxon>
        <taxon>Tracheophyta</taxon>
        <taxon>Spermatophyta</taxon>
        <taxon>Magnoliopsida</taxon>
        <taxon>eudicotyledons</taxon>
        <taxon>Gunneridae</taxon>
        <taxon>Pentapetalae</taxon>
        <taxon>asterids</taxon>
        <taxon>campanulids</taxon>
        <taxon>Asterales</taxon>
        <taxon>Asteraceae</taxon>
        <taxon>Asteroideae</taxon>
        <taxon>Anthemideae</taxon>
        <taxon>Anthemidinae</taxon>
        <taxon>Tanacetum</taxon>
    </lineage>
</organism>
<sequence>MDHKVKIIKYDNGTEFKNRIMNELCEMKGIRREFSVARTSLQNGVAERKNKTLIEAARTMLADSKLPTTFWAKAVNTACYVQNKVLVIKPYNKTPYELFLGPKSSEDDVADDARKKSTKVPRKENGVQDLEDTDDLSDNRIFSDAYDDEVEGAVADFNNLELTTVATAKVKNVNGEAQIQALVDKKKVIITEASIKRDLWFKDKGGVDYLSNEVIFEQLTLVGHNAVFIISSHTKKVFANMKRERKDFSRKKAKTAKAVEISSLKKRVKKLEKKKKSRTLGLKRLWKVRTARRIESLTEASLGDQEDASEQRRMIDNIDQDVEITLVDDTQGRLNKEEIFGVNDLDGDEVVVVVTAGENVEQSAKVAKMEVSTAATTPPKVKGIVMQKPSETPSTKPSQAKDKGKRKMVEPESEKEAEGSEKAEEGISKRAGSNLEQGDAKRQRLKEENESAKLKRCLEIVLDDEDDVTIKAIPLSSKSPTIVDYKIYKEGRKSYFKIIRGDGNSQNYLTFGKMFKNFEREDLEVL</sequence>
<dbReference type="InterPro" id="IPR039537">
    <property type="entry name" value="Retrotran_Ty1/copia-like"/>
</dbReference>
<accession>A0A6L2JM86</accession>
<proteinExistence type="predicted"/>
<dbReference type="AlphaFoldDB" id="A0A6L2JM86"/>
<dbReference type="Gene3D" id="3.30.420.10">
    <property type="entry name" value="Ribonuclease H-like superfamily/Ribonuclease H"/>
    <property type="match status" value="1"/>
</dbReference>
<dbReference type="PANTHER" id="PTHR42648:SF32">
    <property type="entry name" value="RIBONUCLEASE H-LIKE DOMAIN, GAG-PRE-INTEGRASE DOMAIN PROTEIN-RELATED"/>
    <property type="match status" value="1"/>
</dbReference>
<dbReference type="InterPro" id="IPR001584">
    <property type="entry name" value="Integrase_cat-core"/>
</dbReference>
<dbReference type="SUPFAM" id="SSF53098">
    <property type="entry name" value="Ribonuclease H-like"/>
    <property type="match status" value="1"/>
</dbReference>
<dbReference type="PROSITE" id="PS50994">
    <property type="entry name" value="INTEGRASE"/>
    <property type="match status" value="1"/>
</dbReference>
<protein>
    <submittedName>
        <fullName evidence="3">Putative ribonuclease H-like domain-containing protein</fullName>
    </submittedName>
</protein>
<feature type="domain" description="Integrase catalytic" evidence="2">
    <location>
        <begin position="1"/>
        <end position="103"/>
    </location>
</feature>
<feature type="compositionally biased region" description="Basic and acidic residues" evidence="1">
    <location>
        <begin position="111"/>
        <end position="126"/>
    </location>
</feature>
<feature type="region of interest" description="Disordered" evidence="1">
    <location>
        <begin position="106"/>
        <end position="134"/>
    </location>
</feature>
<dbReference type="GO" id="GO:0015074">
    <property type="term" value="P:DNA integration"/>
    <property type="evidence" value="ECO:0007669"/>
    <property type="project" value="InterPro"/>
</dbReference>
<gene>
    <name evidence="3" type="ORF">Tci_009878</name>
</gene>
<feature type="compositionally biased region" description="Polar residues" evidence="1">
    <location>
        <begin position="389"/>
        <end position="398"/>
    </location>
</feature>
<evidence type="ECO:0000259" key="2">
    <source>
        <dbReference type="PROSITE" id="PS50994"/>
    </source>
</evidence>
<feature type="compositionally biased region" description="Basic and acidic residues" evidence="1">
    <location>
        <begin position="399"/>
        <end position="428"/>
    </location>
</feature>
<feature type="compositionally biased region" description="Basic and acidic residues" evidence="1">
    <location>
        <begin position="438"/>
        <end position="449"/>
    </location>
</feature>
<dbReference type="InterPro" id="IPR012337">
    <property type="entry name" value="RNaseH-like_sf"/>
</dbReference>
<evidence type="ECO:0000313" key="3">
    <source>
        <dbReference type="EMBL" id="GEU37900.1"/>
    </source>
</evidence>
<dbReference type="EMBL" id="BKCJ010000988">
    <property type="protein sequence ID" value="GEU37900.1"/>
    <property type="molecule type" value="Genomic_DNA"/>
</dbReference>
<feature type="region of interest" description="Disordered" evidence="1">
    <location>
        <begin position="363"/>
        <end position="449"/>
    </location>
</feature>
<evidence type="ECO:0000256" key="1">
    <source>
        <dbReference type="SAM" id="MobiDB-lite"/>
    </source>
</evidence>
<dbReference type="PANTHER" id="PTHR42648">
    <property type="entry name" value="TRANSPOSASE, PUTATIVE-RELATED"/>
    <property type="match status" value="1"/>
</dbReference>